<accession>A0A2T5J3T2</accession>
<feature type="domain" description="Tail protein NMB1110-like C-terminal" evidence="2">
    <location>
        <begin position="284"/>
        <end position="352"/>
    </location>
</feature>
<dbReference type="InterPro" id="IPR054482">
    <property type="entry name" value="NMB1110-like_3rd"/>
</dbReference>
<dbReference type="Pfam" id="PF22174">
    <property type="entry name" value="NMB1110-like_C"/>
    <property type="match status" value="1"/>
</dbReference>
<dbReference type="AlphaFoldDB" id="A0A2T5J3T2"/>
<dbReference type="OrthoDB" id="9016931at2"/>
<protein>
    <submittedName>
        <fullName evidence="5">Prophage tail gpP-like protein</fullName>
    </submittedName>
</protein>
<name>A0A2T5J3T2_9GAMM</name>
<gene>
    <name evidence="5" type="ORF">C8N29_101350</name>
</gene>
<dbReference type="InterPro" id="IPR049354">
    <property type="entry name" value="GpP-like_N"/>
</dbReference>
<evidence type="ECO:0000259" key="2">
    <source>
        <dbReference type="Pfam" id="PF22174"/>
    </source>
</evidence>
<evidence type="ECO:0000313" key="5">
    <source>
        <dbReference type="EMBL" id="PTQ91277.1"/>
    </source>
</evidence>
<dbReference type="InterPro" id="IPR054034">
    <property type="entry name" value="NMB1110-like_C"/>
</dbReference>
<dbReference type="Pfam" id="PF21683">
    <property type="entry name" value="GpP-like_1st"/>
    <property type="match status" value="1"/>
</dbReference>
<dbReference type="EMBL" id="QAON01000001">
    <property type="protein sequence ID" value="PTQ91277.1"/>
    <property type="molecule type" value="Genomic_DNA"/>
</dbReference>
<comment type="caution">
    <text evidence="5">The sequence shown here is derived from an EMBL/GenBank/DDBJ whole genome shotgun (WGS) entry which is preliminary data.</text>
</comment>
<evidence type="ECO:0000259" key="4">
    <source>
        <dbReference type="Pfam" id="PF22630"/>
    </source>
</evidence>
<sequence length="379" mass="41656">MPTPNNHLALTIAGKQHHDWQSYEVDSDLLIAADAFQVEIAPTSLVLPEFINIGADVRLTLDGKRILTGVIDDVTESVAKSQHAVSLSGRDLAGQLLDCSVPLFDGQELSLSQILKQFLSPFNIPYVIEAASTAIRQKVTVDVGETVWEAISKAAEANGLWQWFSPEGVLIVGEPNPKTATVAHLVLRRDGVGNNVQSLTYHRSLNNRYSSVTVLSQTTKTDPLFYQDMGGTADNEAEADNTQPNIKTTLTDGSVNRYRPKIVMASDCENLAAARAKAKKIMVDGQLNGHNLTAVVKGHYTESGLQWQPRQRVTVFSEPHGINGTYFVMGRKLKLSRVGGKTTELRLKQDGIWLVDPFKKKAKKVKSKQPVLYQEITTP</sequence>
<evidence type="ECO:0000259" key="3">
    <source>
        <dbReference type="Pfam" id="PF22255"/>
    </source>
</evidence>
<organism evidence="5 6">
    <name type="scientific">Agitococcus lubricus</name>
    <dbReference type="NCBI Taxonomy" id="1077255"/>
    <lineage>
        <taxon>Bacteria</taxon>
        <taxon>Pseudomonadati</taxon>
        <taxon>Pseudomonadota</taxon>
        <taxon>Gammaproteobacteria</taxon>
        <taxon>Moraxellales</taxon>
        <taxon>Moraxellaceae</taxon>
        <taxon>Agitococcus</taxon>
    </lineage>
</organism>
<evidence type="ECO:0000259" key="1">
    <source>
        <dbReference type="Pfam" id="PF21683"/>
    </source>
</evidence>
<evidence type="ECO:0000313" key="6">
    <source>
        <dbReference type="Proteomes" id="UP000244223"/>
    </source>
</evidence>
<dbReference type="Gene3D" id="3.55.50.10">
    <property type="entry name" value="Baseplate protein-like domains"/>
    <property type="match status" value="1"/>
</dbReference>
<dbReference type="Proteomes" id="UP000244223">
    <property type="component" value="Unassembled WGS sequence"/>
</dbReference>
<dbReference type="Pfam" id="PF22630">
    <property type="entry name" value="NMB1110_3rd"/>
    <property type="match status" value="1"/>
</dbReference>
<feature type="domain" description="Baseplate hub protein gp44/GpP-like second" evidence="3">
    <location>
        <begin position="93"/>
        <end position="173"/>
    </location>
</feature>
<dbReference type="Gene3D" id="3.30.1920.10">
    <property type="entry name" value="Baseplate protein-like domains - 2 layer sandwich fold"/>
    <property type="match status" value="1"/>
</dbReference>
<dbReference type="SUPFAM" id="SSF69279">
    <property type="entry name" value="Phage tail proteins"/>
    <property type="match status" value="2"/>
</dbReference>
<dbReference type="RefSeq" id="WP_107864291.1">
    <property type="nucleotide sequence ID" value="NZ_QAON01000001.1"/>
</dbReference>
<proteinExistence type="predicted"/>
<feature type="domain" description="Baseplate hub protein gp44-like N-terminal" evidence="1">
    <location>
        <begin position="8"/>
        <end position="91"/>
    </location>
</feature>
<dbReference type="InterPro" id="IPR053981">
    <property type="entry name" value="Gp44/GpP-like_2nd"/>
</dbReference>
<dbReference type="Gene3D" id="2.30.300.10">
    <property type="entry name" value="Baseplate protein-like domain - beta roll fold"/>
    <property type="match status" value="1"/>
</dbReference>
<dbReference type="InterPro" id="IPR026276">
    <property type="entry name" value="Baseplate_GpP"/>
</dbReference>
<feature type="domain" description="Tail protein NMB1110-like third" evidence="4">
    <location>
        <begin position="208"/>
        <end position="282"/>
    </location>
</feature>
<keyword evidence="6" id="KW-1185">Reference proteome</keyword>
<dbReference type="InterPro" id="IPR023399">
    <property type="entry name" value="Baseplate-like_2-layer_sand"/>
</dbReference>
<dbReference type="PIRSF" id="PIRSF004440">
    <property type="entry name" value="GpP"/>
    <property type="match status" value="1"/>
</dbReference>
<dbReference type="Pfam" id="PF22255">
    <property type="entry name" value="Gp44-like_2nd"/>
    <property type="match status" value="1"/>
</dbReference>
<reference evidence="5 6" key="1">
    <citation type="submission" date="2018-04" db="EMBL/GenBank/DDBJ databases">
        <title>Genomic Encyclopedia of Archaeal and Bacterial Type Strains, Phase II (KMG-II): from individual species to whole genera.</title>
        <authorList>
            <person name="Goeker M."/>
        </authorList>
    </citation>
    <scope>NUCLEOTIDE SEQUENCE [LARGE SCALE GENOMIC DNA]</scope>
    <source>
        <strain evidence="5 6">DSM 5822</strain>
    </source>
</reference>